<feature type="transmembrane region" description="Helical" evidence="1">
    <location>
        <begin position="131"/>
        <end position="151"/>
    </location>
</feature>
<dbReference type="Pfam" id="PF12730">
    <property type="entry name" value="ABC2_membrane_4"/>
    <property type="match status" value="1"/>
</dbReference>
<gene>
    <name evidence="2" type="ORF">A4V09_10475</name>
</gene>
<feature type="transmembrane region" description="Helical" evidence="1">
    <location>
        <begin position="158"/>
        <end position="181"/>
    </location>
</feature>
<evidence type="ECO:0000256" key="1">
    <source>
        <dbReference type="SAM" id="Phobius"/>
    </source>
</evidence>
<keyword evidence="1" id="KW-0812">Transmembrane</keyword>
<feature type="transmembrane region" description="Helical" evidence="1">
    <location>
        <begin position="16"/>
        <end position="38"/>
    </location>
</feature>
<protein>
    <submittedName>
        <fullName evidence="2">Multidrug ABC transporter permease</fullName>
    </submittedName>
</protein>
<dbReference type="OrthoDB" id="1701852at2"/>
<dbReference type="STRING" id="1796616.A4V09_10475"/>
<feature type="transmembrane region" description="Helical" evidence="1">
    <location>
        <begin position="99"/>
        <end position="125"/>
    </location>
</feature>
<evidence type="ECO:0000313" key="3">
    <source>
        <dbReference type="Proteomes" id="UP000092574"/>
    </source>
</evidence>
<evidence type="ECO:0000313" key="2">
    <source>
        <dbReference type="EMBL" id="ANU76158.1"/>
    </source>
</evidence>
<dbReference type="AlphaFoldDB" id="A0A1C7IAW4"/>
<reference evidence="2" key="1">
    <citation type="submission" date="2017-04" db="EMBL/GenBank/DDBJ databases">
        <title>Complete Genome Sequences of Twelve Strains of a Stable Defined Moderately Diverse Mouse Microbiota 2 (sDMDMm2).</title>
        <authorList>
            <person name="Uchimura Y."/>
            <person name="Wyss M."/>
            <person name="Brugiroux S."/>
            <person name="Limenitakis J.P."/>
            <person name="Stecher B."/>
            <person name="McCoy K.D."/>
            <person name="Macpherson A.J."/>
        </authorList>
    </citation>
    <scope>NUCLEOTIDE SEQUENCE</scope>
    <source>
        <strain evidence="2">YL58</strain>
    </source>
</reference>
<organism evidence="2 3">
    <name type="scientific">Blautia pseudococcoides</name>
    <dbReference type="NCBI Taxonomy" id="1796616"/>
    <lineage>
        <taxon>Bacteria</taxon>
        <taxon>Bacillati</taxon>
        <taxon>Bacillota</taxon>
        <taxon>Clostridia</taxon>
        <taxon>Lachnospirales</taxon>
        <taxon>Lachnospiraceae</taxon>
        <taxon>Blautia</taxon>
    </lineage>
</organism>
<dbReference type="RefSeq" id="WP_065542334.1">
    <property type="nucleotide sequence ID" value="NZ_CP015405.2"/>
</dbReference>
<proteinExistence type="predicted"/>
<feature type="transmembrane region" description="Helical" evidence="1">
    <location>
        <begin position="50"/>
        <end position="72"/>
    </location>
</feature>
<dbReference type="NCBIfam" id="TIGR03733">
    <property type="entry name" value="lanti_perm_MutG"/>
    <property type="match status" value="1"/>
</dbReference>
<dbReference type="CDD" id="cd21808">
    <property type="entry name" value="ABC-2_lan_permease_MutG"/>
    <property type="match status" value="1"/>
</dbReference>
<feature type="transmembrane region" description="Helical" evidence="1">
    <location>
        <begin position="229"/>
        <end position="249"/>
    </location>
</feature>
<dbReference type="InterPro" id="IPR022294">
    <property type="entry name" value="ABC-transptr_permeasesu"/>
</dbReference>
<dbReference type="KEGG" id="byl:A4V09_10475"/>
<accession>A0A1C7IAW4</accession>
<dbReference type="Proteomes" id="UP000092574">
    <property type="component" value="Chromosome"/>
</dbReference>
<keyword evidence="3" id="KW-1185">Reference proteome</keyword>
<keyword evidence="1" id="KW-0472">Membrane</keyword>
<name>A0A1C7IAW4_9FIRM</name>
<keyword evidence="1" id="KW-1133">Transmembrane helix</keyword>
<dbReference type="EMBL" id="CP015405">
    <property type="protein sequence ID" value="ANU76158.1"/>
    <property type="molecule type" value="Genomic_DNA"/>
</dbReference>
<sequence>MIVFLRSEWLRTKRTAIRFLTLCMPVLFSLCAAAYLTTHPGITRAFAFEGFFTIWTVFIIPVGVGVFAGFLVHEEELAGNFNGFLGTGISRFKLYLGKFFLLLFCLAACTLLAVLTLCISTNLVLPDGASYMLFLTAAVLVILGTLPLLALHLWISFAWGMGASVGISMGGLLMAAILGLTGLGSKIWPVIPWTWPVKLGMLPGALLLKESGSANASDISFGVQHTAALGLLAVTVGTVLFLAGGMIWFNLWEGRKNYE</sequence>